<dbReference type="Proteomes" id="UP000195696">
    <property type="component" value="Unassembled WGS sequence"/>
</dbReference>
<evidence type="ECO:0008006" key="3">
    <source>
        <dbReference type="Google" id="ProtNLM"/>
    </source>
</evidence>
<proteinExistence type="predicted"/>
<gene>
    <name evidence="1" type="ORF">BWGO95_03709</name>
</gene>
<organism evidence="1 2">
    <name type="scientific">Bacillus mycoides</name>
    <dbReference type="NCBI Taxonomy" id="1405"/>
    <lineage>
        <taxon>Bacteria</taxon>
        <taxon>Bacillati</taxon>
        <taxon>Bacillota</taxon>
        <taxon>Bacilli</taxon>
        <taxon>Bacillales</taxon>
        <taxon>Bacillaceae</taxon>
        <taxon>Bacillus</taxon>
        <taxon>Bacillus cereus group</taxon>
    </lineage>
</organism>
<dbReference type="NCBIfam" id="NF033536">
    <property type="entry name" value="lasso_PqqD_Bac"/>
    <property type="match status" value="1"/>
</dbReference>
<dbReference type="InterPro" id="IPR008792">
    <property type="entry name" value="PQQD"/>
</dbReference>
<reference evidence="1 2" key="1">
    <citation type="submission" date="2016-08" db="EMBL/GenBank/DDBJ databases">
        <authorList>
            <person name="Seilhamer J.J."/>
        </authorList>
    </citation>
    <scope>NUCLEOTIDE SEQUENCE [LARGE SCALE GENOMIC DNA]</scope>
    <source>
        <strain evidence="1 2">SDA_GO95</strain>
    </source>
</reference>
<dbReference type="AlphaFoldDB" id="A0A1G4EQZ5"/>
<name>A0A1G4EQZ5_BACMY</name>
<dbReference type="InterPro" id="IPR041881">
    <property type="entry name" value="PqqD_sf"/>
</dbReference>
<evidence type="ECO:0000313" key="2">
    <source>
        <dbReference type="Proteomes" id="UP000195696"/>
    </source>
</evidence>
<dbReference type="Gene3D" id="1.10.10.1150">
    <property type="entry name" value="Coenzyme PQQ synthesis protein D (PqqD)"/>
    <property type="match status" value="1"/>
</dbReference>
<evidence type="ECO:0000313" key="1">
    <source>
        <dbReference type="EMBL" id="SCB69547.1"/>
    </source>
</evidence>
<sequence>MIKKQAILLNQCVAQVKGNVVSDMDGEKVMLSIKNGKYYNLGKMGGVIWELIEKPISVTELVTTLISEYEVEQLQCEGQVLSFLEMLLEEELVEVK</sequence>
<protein>
    <recommendedName>
        <fullName evidence="3">Lasso peptide biosynthesis PqqD family chaperone</fullName>
    </recommendedName>
</protein>
<accession>A0A1G4EQZ5</accession>
<dbReference type="Pfam" id="PF05402">
    <property type="entry name" value="PqqD"/>
    <property type="match status" value="1"/>
</dbReference>
<dbReference type="EMBL" id="FMAK01000045">
    <property type="protein sequence ID" value="SCB69547.1"/>
    <property type="molecule type" value="Genomic_DNA"/>
</dbReference>
<dbReference type="RefSeq" id="WP_016105871.1">
    <property type="nucleotide sequence ID" value="NZ_FMAK01000045.1"/>
</dbReference>